<name>A0A9D2MA28_9FIRM</name>
<organism evidence="4 5">
    <name type="scientific">Candidatus Gemmiger avicola</name>
    <dbReference type="NCBI Taxonomy" id="2838605"/>
    <lineage>
        <taxon>Bacteria</taxon>
        <taxon>Bacillati</taxon>
        <taxon>Bacillota</taxon>
        <taxon>Clostridia</taxon>
        <taxon>Eubacteriales</taxon>
        <taxon>Gemmiger</taxon>
    </lineage>
</organism>
<feature type="chain" id="PRO_5039259463" description="DUF2207 domain-containing protein" evidence="3">
    <location>
        <begin position="31"/>
        <end position="344"/>
    </location>
</feature>
<evidence type="ECO:0000256" key="1">
    <source>
        <dbReference type="SAM" id="MobiDB-lite"/>
    </source>
</evidence>
<evidence type="ECO:0000313" key="5">
    <source>
        <dbReference type="Proteomes" id="UP000886803"/>
    </source>
</evidence>
<keyword evidence="2" id="KW-0812">Transmembrane</keyword>
<evidence type="ECO:0000256" key="3">
    <source>
        <dbReference type="SAM" id="SignalP"/>
    </source>
</evidence>
<protein>
    <recommendedName>
        <fullName evidence="6">DUF2207 domain-containing protein</fullName>
    </recommendedName>
</protein>
<feature type="region of interest" description="Disordered" evidence="1">
    <location>
        <begin position="289"/>
        <end position="344"/>
    </location>
</feature>
<sequence length="344" mass="36836">MLTPSFPRPAGFVWRVLAAAACLAALCCLAAPKARADLDTIHSYTVTVEPRADGTADITYDFDWEVIGGQPDEPLSWVQIGLPNDRVDEFVNLTPETVSSVRYMARRGSSFAQVVFVKRYYAPDYAAAVGQESRVQFAFTVHQSGLFALEPDGSARYAFTPGWFDDLTIEDLTVRWKAAEGMTADTDTMEDGYFVWHFGALGHGERATVRVQVPAALAAGFDPGAALAARPPVSPVVWAGATVLLAAALAVVFGYVWARSHPRWRGGSLAADWDFYRRGQHLLRLPHGAPPPEGWQKAPAPHGLAGGRLRGVRGKPAPGPHGCANPAPGACSGKKSSAVTLPEG</sequence>
<keyword evidence="3" id="KW-0732">Signal</keyword>
<comment type="caution">
    <text evidence="4">The sequence shown here is derived from an EMBL/GenBank/DDBJ whole genome shotgun (WGS) entry which is preliminary data.</text>
</comment>
<dbReference type="Proteomes" id="UP000886803">
    <property type="component" value="Unassembled WGS sequence"/>
</dbReference>
<proteinExistence type="predicted"/>
<feature type="compositionally biased region" description="Polar residues" evidence="1">
    <location>
        <begin position="334"/>
        <end position="344"/>
    </location>
</feature>
<dbReference type="AlphaFoldDB" id="A0A9D2MA28"/>
<keyword evidence="2" id="KW-0472">Membrane</keyword>
<accession>A0A9D2MA28</accession>
<evidence type="ECO:0008006" key="6">
    <source>
        <dbReference type="Google" id="ProtNLM"/>
    </source>
</evidence>
<evidence type="ECO:0000256" key="2">
    <source>
        <dbReference type="SAM" id="Phobius"/>
    </source>
</evidence>
<gene>
    <name evidence="4" type="ORF">H9945_11470</name>
</gene>
<feature type="signal peptide" evidence="3">
    <location>
        <begin position="1"/>
        <end position="30"/>
    </location>
</feature>
<reference evidence="4" key="2">
    <citation type="submission" date="2021-04" db="EMBL/GenBank/DDBJ databases">
        <authorList>
            <person name="Gilroy R."/>
        </authorList>
    </citation>
    <scope>NUCLEOTIDE SEQUENCE</scope>
    <source>
        <strain evidence="4">ChiBcec8-13705</strain>
    </source>
</reference>
<dbReference type="EMBL" id="DWYG01000190">
    <property type="protein sequence ID" value="HJB43103.1"/>
    <property type="molecule type" value="Genomic_DNA"/>
</dbReference>
<keyword evidence="2" id="KW-1133">Transmembrane helix</keyword>
<evidence type="ECO:0000313" key="4">
    <source>
        <dbReference type="EMBL" id="HJB43103.1"/>
    </source>
</evidence>
<reference evidence="4" key="1">
    <citation type="journal article" date="2021" name="PeerJ">
        <title>Extensive microbial diversity within the chicken gut microbiome revealed by metagenomics and culture.</title>
        <authorList>
            <person name="Gilroy R."/>
            <person name="Ravi A."/>
            <person name="Getino M."/>
            <person name="Pursley I."/>
            <person name="Horton D.L."/>
            <person name="Alikhan N.F."/>
            <person name="Baker D."/>
            <person name="Gharbi K."/>
            <person name="Hall N."/>
            <person name="Watson M."/>
            <person name="Adriaenssens E.M."/>
            <person name="Foster-Nyarko E."/>
            <person name="Jarju S."/>
            <person name="Secka A."/>
            <person name="Antonio M."/>
            <person name="Oren A."/>
            <person name="Chaudhuri R.R."/>
            <person name="La Ragione R."/>
            <person name="Hildebrand F."/>
            <person name="Pallen M.J."/>
        </authorList>
    </citation>
    <scope>NUCLEOTIDE SEQUENCE</scope>
    <source>
        <strain evidence="4">ChiBcec8-13705</strain>
    </source>
</reference>
<feature type="transmembrane region" description="Helical" evidence="2">
    <location>
        <begin position="236"/>
        <end position="258"/>
    </location>
</feature>